<keyword evidence="5 7" id="KW-1133">Transmembrane helix</keyword>
<dbReference type="NCBIfam" id="TIGR00711">
    <property type="entry name" value="efflux_EmrB"/>
    <property type="match status" value="1"/>
</dbReference>
<feature type="transmembrane region" description="Helical" evidence="7">
    <location>
        <begin position="163"/>
        <end position="186"/>
    </location>
</feature>
<keyword evidence="6 7" id="KW-0472">Membrane</keyword>
<dbReference type="EMBL" id="BNJG01000003">
    <property type="protein sequence ID" value="GHO59809.1"/>
    <property type="molecule type" value="Genomic_DNA"/>
</dbReference>
<feature type="transmembrane region" description="Helical" evidence="7">
    <location>
        <begin position="251"/>
        <end position="274"/>
    </location>
</feature>
<evidence type="ECO:0000256" key="2">
    <source>
        <dbReference type="ARBA" id="ARBA00022448"/>
    </source>
</evidence>
<protein>
    <recommendedName>
        <fullName evidence="8">Major facilitator superfamily (MFS) profile domain-containing protein</fullName>
    </recommendedName>
</protein>
<evidence type="ECO:0000256" key="3">
    <source>
        <dbReference type="ARBA" id="ARBA00022475"/>
    </source>
</evidence>
<dbReference type="Pfam" id="PF07690">
    <property type="entry name" value="MFS_1"/>
    <property type="match status" value="1"/>
</dbReference>
<gene>
    <name evidence="9" type="ORF">KSB_82840</name>
</gene>
<feature type="domain" description="Major facilitator superfamily (MFS) profile" evidence="8">
    <location>
        <begin position="39"/>
        <end position="534"/>
    </location>
</feature>
<dbReference type="SUPFAM" id="SSF103473">
    <property type="entry name" value="MFS general substrate transporter"/>
    <property type="match status" value="1"/>
</dbReference>
<evidence type="ECO:0000256" key="6">
    <source>
        <dbReference type="ARBA" id="ARBA00023136"/>
    </source>
</evidence>
<evidence type="ECO:0000256" key="7">
    <source>
        <dbReference type="SAM" id="Phobius"/>
    </source>
</evidence>
<dbReference type="PROSITE" id="PS50850">
    <property type="entry name" value="MFS"/>
    <property type="match status" value="1"/>
</dbReference>
<feature type="transmembrane region" description="Helical" evidence="7">
    <location>
        <begin position="105"/>
        <end position="124"/>
    </location>
</feature>
<feature type="transmembrane region" description="Helical" evidence="7">
    <location>
        <begin position="37"/>
        <end position="63"/>
    </location>
</feature>
<feature type="transmembrane region" description="Helical" evidence="7">
    <location>
        <begin position="390"/>
        <end position="414"/>
    </location>
</feature>
<dbReference type="PANTHER" id="PTHR42718:SF42">
    <property type="entry name" value="EXPORT PROTEIN"/>
    <property type="match status" value="1"/>
</dbReference>
<keyword evidence="3" id="KW-1003">Cell membrane</keyword>
<feature type="transmembrane region" description="Helical" evidence="7">
    <location>
        <begin position="295"/>
        <end position="314"/>
    </location>
</feature>
<accession>A0ABQ3V3T0</accession>
<keyword evidence="2" id="KW-0813">Transport</keyword>
<evidence type="ECO:0000256" key="5">
    <source>
        <dbReference type="ARBA" id="ARBA00022989"/>
    </source>
</evidence>
<comment type="caution">
    <text evidence="9">The sequence shown here is derived from an EMBL/GenBank/DDBJ whole genome shotgun (WGS) entry which is preliminary data.</text>
</comment>
<name>A0ABQ3V3T0_9CHLR</name>
<dbReference type="PRINTS" id="PR01036">
    <property type="entry name" value="TCRTETB"/>
</dbReference>
<keyword evidence="10" id="KW-1185">Reference proteome</keyword>
<dbReference type="Gene3D" id="1.20.1720.10">
    <property type="entry name" value="Multidrug resistance protein D"/>
    <property type="match status" value="1"/>
</dbReference>
<dbReference type="InterPro" id="IPR011701">
    <property type="entry name" value="MFS"/>
</dbReference>
<feature type="transmembrane region" description="Helical" evidence="7">
    <location>
        <begin position="225"/>
        <end position="245"/>
    </location>
</feature>
<feature type="transmembrane region" description="Helical" evidence="7">
    <location>
        <begin position="130"/>
        <end position="151"/>
    </location>
</feature>
<evidence type="ECO:0000256" key="4">
    <source>
        <dbReference type="ARBA" id="ARBA00022692"/>
    </source>
</evidence>
<feature type="transmembrane region" description="Helical" evidence="7">
    <location>
        <begin position="192"/>
        <end position="213"/>
    </location>
</feature>
<reference evidence="9 10" key="1">
    <citation type="journal article" date="2021" name="Int. J. Syst. Evol. Microbiol.">
        <title>Reticulibacter mediterranei gen. nov., sp. nov., within the new family Reticulibacteraceae fam. nov., and Ktedonospora formicarum gen. nov., sp. nov., Ktedonobacter robiniae sp. nov., Dictyobacter formicarum sp. nov. and Dictyobacter arantiisoli sp. nov., belonging to the class Ktedonobacteria.</title>
        <authorList>
            <person name="Yabe S."/>
            <person name="Zheng Y."/>
            <person name="Wang C.M."/>
            <person name="Sakai Y."/>
            <person name="Abe K."/>
            <person name="Yokota A."/>
            <person name="Donadio S."/>
            <person name="Cavaletti L."/>
            <person name="Monciardini P."/>
        </authorList>
    </citation>
    <scope>NUCLEOTIDE SEQUENCE [LARGE SCALE GENOMIC DNA]</scope>
    <source>
        <strain evidence="9 10">SOSP1-30</strain>
    </source>
</reference>
<proteinExistence type="predicted"/>
<dbReference type="PANTHER" id="PTHR42718">
    <property type="entry name" value="MAJOR FACILITATOR SUPERFAMILY MULTIDRUG TRANSPORTER MFSC"/>
    <property type="match status" value="1"/>
</dbReference>
<feature type="transmembrane region" description="Helical" evidence="7">
    <location>
        <begin position="510"/>
        <end position="530"/>
    </location>
</feature>
<dbReference type="Gene3D" id="1.20.1250.20">
    <property type="entry name" value="MFS general substrate transporter like domains"/>
    <property type="match status" value="1"/>
</dbReference>
<dbReference type="InterPro" id="IPR020846">
    <property type="entry name" value="MFS_dom"/>
</dbReference>
<evidence type="ECO:0000313" key="10">
    <source>
        <dbReference type="Proteomes" id="UP000654345"/>
    </source>
</evidence>
<keyword evidence="4 7" id="KW-0812">Transmembrane</keyword>
<dbReference type="CDD" id="cd17321">
    <property type="entry name" value="MFS_MMR_MDR_like"/>
    <property type="match status" value="1"/>
</dbReference>
<feature type="transmembrane region" description="Helical" evidence="7">
    <location>
        <begin position="326"/>
        <end position="346"/>
    </location>
</feature>
<dbReference type="InterPro" id="IPR036259">
    <property type="entry name" value="MFS_trans_sf"/>
</dbReference>
<comment type="subcellular location">
    <subcellularLocation>
        <location evidence="1">Cell membrane</location>
        <topology evidence="1">Multi-pass membrane protein</topology>
    </subcellularLocation>
</comment>
<dbReference type="InterPro" id="IPR004638">
    <property type="entry name" value="EmrB-like"/>
</dbReference>
<evidence type="ECO:0000256" key="1">
    <source>
        <dbReference type="ARBA" id="ARBA00004651"/>
    </source>
</evidence>
<evidence type="ECO:0000259" key="8">
    <source>
        <dbReference type="PROSITE" id="PS50850"/>
    </source>
</evidence>
<feature type="transmembrane region" description="Helical" evidence="7">
    <location>
        <begin position="75"/>
        <end position="93"/>
    </location>
</feature>
<dbReference type="Proteomes" id="UP000654345">
    <property type="component" value="Unassembled WGS sequence"/>
</dbReference>
<sequence>MPGEREELMPNFMKAPCDEGVIRSAPRTQPCTPNVGVWVLVATILGSSMAFIDGSVVNVALPFIQKELNATASDVQWIVEAYSLFLASLILVGGSLGDRFGRRRIFGLGITIFILASLWCGLAPNVPQLILARAIQGIGSALLVPGSLAIISASFSDEQRGRAIGTWSGFTAITSVVGPVLGGLFIEYATWRWIFFLNVPLAVIVLIVLFWRVPESRDESATGRLDWWGTFLVTFGLGALVYGLIEAGSLGLGNITVLGMLAVGIVLLCAFLLVEARSASPMVPLTLFHSPTFSGTNILTFLLYGALGVLTFYLPFNLIQVQGYPAVFAGAALVPFVLMLFIFSRWTGALVNRFGAKLPLVVGPTITGLGFILFSLPGVGSGAASYWTTFFPAVIAMGAGMTITVAPLTTAVMGSVDSRHSGVASGINNAVSRTAGLLAIAILGLVVLAVFNSNLDQHLATLHLSPTVQAAIDVQRSKLAGISIPTEVSGANQAALKRAINESFLSSFRLVAWVCAGLAFASALSALFLVEGKPAPQKQVADASAQPAPGATREA</sequence>
<feature type="transmembrane region" description="Helical" evidence="7">
    <location>
        <begin position="358"/>
        <end position="378"/>
    </location>
</feature>
<evidence type="ECO:0000313" key="9">
    <source>
        <dbReference type="EMBL" id="GHO59809.1"/>
    </source>
</evidence>
<organism evidence="9 10">
    <name type="scientific">Ktedonobacter robiniae</name>
    <dbReference type="NCBI Taxonomy" id="2778365"/>
    <lineage>
        <taxon>Bacteria</taxon>
        <taxon>Bacillati</taxon>
        <taxon>Chloroflexota</taxon>
        <taxon>Ktedonobacteria</taxon>
        <taxon>Ktedonobacterales</taxon>
        <taxon>Ktedonobacteraceae</taxon>
        <taxon>Ktedonobacter</taxon>
    </lineage>
</organism>
<feature type="transmembrane region" description="Helical" evidence="7">
    <location>
        <begin position="435"/>
        <end position="455"/>
    </location>
</feature>